<keyword evidence="5" id="KW-0479">Metal-binding</keyword>
<feature type="transmembrane region" description="Helical" evidence="11">
    <location>
        <begin position="12"/>
        <end position="34"/>
    </location>
</feature>
<evidence type="ECO:0000256" key="3">
    <source>
        <dbReference type="ARBA" id="ARBA00022645"/>
    </source>
</evidence>
<dbReference type="GO" id="GO:0046872">
    <property type="term" value="F:metal ion binding"/>
    <property type="evidence" value="ECO:0007669"/>
    <property type="project" value="UniProtKB-KW"/>
</dbReference>
<keyword evidence="7" id="KW-0378">Hydrolase</keyword>
<organism evidence="13 14">
    <name type="scientific">Umbra pygmaea</name>
    <name type="common">Eastern mudminnow</name>
    <dbReference type="NCBI Taxonomy" id="75934"/>
    <lineage>
        <taxon>Eukaryota</taxon>
        <taxon>Metazoa</taxon>
        <taxon>Chordata</taxon>
        <taxon>Craniata</taxon>
        <taxon>Vertebrata</taxon>
        <taxon>Euteleostomi</taxon>
        <taxon>Actinopterygii</taxon>
        <taxon>Neopterygii</taxon>
        <taxon>Teleostei</taxon>
        <taxon>Protacanthopterygii</taxon>
        <taxon>Esociformes</taxon>
        <taxon>Umbridae</taxon>
        <taxon>Umbra</taxon>
    </lineage>
</organism>
<keyword evidence="11" id="KW-1133">Transmembrane helix</keyword>
<dbReference type="InterPro" id="IPR036990">
    <property type="entry name" value="M14A-like_propep"/>
</dbReference>
<evidence type="ECO:0000259" key="12">
    <source>
        <dbReference type="Pfam" id="PF02244"/>
    </source>
</evidence>
<keyword evidence="10" id="KW-1015">Disulfide bond</keyword>
<evidence type="ECO:0000256" key="4">
    <source>
        <dbReference type="ARBA" id="ARBA00022670"/>
    </source>
</evidence>
<accession>A0ABD0Y1H9</accession>
<keyword evidence="11" id="KW-0472">Membrane</keyword>
<dbReference type="Gene3D" id="3.30.70.340">
    <property type="entry name" value="Metallocarboxypeptidase-like"/>
    <property type="match status" value="1"/>
</dbReference>
<dbReference type="FunFam" id="3.30.70.340:FF:000002">
    <property type="entry name" value="Carboxypeptidase A"/>
    <property type="match status" value="1"/>
</dbReference>
<dbReference type="AlphaFoldDB" id="A0ABD0Y1H9"/>
<reference evidence="13 14" key="1">
    <citation type="submission" date="2024-06" db="EMBL/GenBank/DDBJ databases">
        <authorList>
            <person name="Pan Q."/>
            <person name="Wen M."/>
            <person name="Jouanno E."/>
            <person name="Zahm M."/>
            <person name="Klopp C."/>
            <person name="Cabau C."/>
            <person name="Louis A."/>
            <person name="Berthelot C."/>
            <person name="Parey E."/>
            <person name="Roest Crollius H."/>
            <person name="Montfort J."/>
            <person name="Robinson-Rechavi M."/>
            <person name="Bouchez O."/>
            <person name="Lampietro C."/>
            <person name="Lopez Roques C."/>
            <person name="Donnadieu C."/>
            <person name="Postlethwait J."/>
            <person name="Bobe J."/>
            <person name="Verreycken H."/>
            <person name="Guiguen Y."/>
        </authorList>
    </citation>
    <scope>NUCLEOTIDE SEQUENCE [LARGE SCALE GENOMIC DNA]</scope>
    <source>
        <strain evidence="13">Up_M1</strain>
        <tissue evidence="13">Testis</tissue>
    </source>
</reference>
<keyword evidence="14" id="KW-1185">Reference proteome</keyword>
<keyword evidence="8" id="KW-0862">Zinc</keyword>
<dbReference type="SUPFAM" id="SSF54897">
    <property type="entry name" value="Protease propeptides/inhibitors"/>
    <property type="match status" value="1"/>
</dbReference>
<comment type="caution">
    <text evidence="13">The sequence shown here is derived from an EMBL/GenBank/DDBJ whole genome shotgun (WGS) entry which is preliminary data.</text>
</comment>
<comment type="similarity">
    <text evidence="2">Belongs to the peptidase M14 family.</text>
</comment>
<sequence>MAVDFRCPVHASILLGCVTILSNVLCPVSAYLYNNRYAGDQVFRITPSNEEEVLVLRKLLGNVQVDLWQPNSASLIRHNATVDVHVRQNNTRGLRARLKKEHINFRVFISNVQEEIEKQKGHHSSRKRRSESQYDLLISTTPWRR</sequence>
<evidence type="ECO:0000256" key="9">
    <source>
        <dbReference type="ARBA" id="ARBA00023049"/>
    </source>
</evidence>
<dbReference type="Proteomes" id="UP001557470">
    <property type="component" value="Unassembled WGS sequence"/>
</dbReference>
<evidence type="ECO:0000256" key="8">
    <source>
        <dbReference type="ARBA" id="ARBA00022833"/>
    </source>
</evidence>
<evidence type="ECO:0000256" key="10">
    <source>
        <dbReference type="ARBA" id="ARBA00023157"/>
    </source>
</evidence>
<keyword evidence="9" id="KW-0482">Metalloprotease</keyword>
<evidence type="ECO:0000313" key="13">
    <source>
        <dbReference type="EMBL" id="KAL1006477.1"/>
    </source>
</evidence>
<evidence type="ECO:0000256" key="2">
    <source>
        <dbReference type="ARBA" id="ARBA00005988"/>
    </source>
</evidence>
<evidence type="ECO:0000256" key="5">
    <source>
        <dbReference type="ARBA" id="ARBA00022723"/>
    </source>
</evidence>
<keyword evidence="6" id="KW-0732">Signal</keyword>
<name>A0ABD0Y1H9_UMBPY</name>
<dbReference type="PROSITE" id="PS51257">
    <property type="entry name" value="PROKAR_LIPOPROTEIN"/>
    <property type="match status" value="1"/>
</dbReference>
<dbReference type="GO" id="GO:0008237">
    <property type="term" value="F:metallopeptidase activity"/>
    <property type="evidence" value="ECO:0007669"/>
    <property type="project" value="UniProtKB-KW"/>
</dbReference>
<evidence type="ECO:0000313" key="14">
    <source>
        <dbReference type="Proteomes" id="UP001557470"/>
    </source>
</evidence>
<evidence type="ECO:0000256" key="7">
    <source>
        <dbReference type="ARBA" id="ARBA00022801"/>
    </source>
</evidence>
<dbReference type="GO" id="GO:0004180">
    <property type="term" value="F:carboxypeptidase activity"/>
    <property type="evidence" value="ECO:0007669"/>
    <property type="project" value="UniProtKB-KW"/>
</dbReference>
<dbReference type="GO" id="GO:0006508">
    <property type="term" value="P:proteolysis"/>
    <property type="evidence" value="ECO:0007669"/>
    <property type="project" value="UniProtKB-KW"/>
</dbReference>
<proteinExistence type="inferred from homology"/>
<keyword evidence="4" id="KW-0645">Protease</keyword>
<evidence type="ECO:0000256" key="11">
    <source>
        <dbReference type="SAM" id="Phobius"/>
    </source>
</evidence>
<keyword evidence="3" id="KW-0121">Carboxypeptidase</keyword>
<evidence type="ECO:0000256" key="6">
    <source>
        <dbReference type="ARBA" id="ARBA00022729"/>
    </source>
</evidence>
<dbReference type="EMBL" id="JAGEUA010000002">
    <property type="protein sequence ID" value="KAL1006477.1"/>
    <property type="molecule type" value="Genomic_DNA"/>
</dbReference>
<feature type="domain" description="Carboxypeptidase activation peptide" evidence="12">
    <location>
        <begin position="43"/>
        <end position="119"/>
    </location>
</feature>
<protein>
    <recommendedName>
        <fullName evidence="12">Carboxypeptidase activation peptide domain-containing protein</fullName>
    </recommendedName>
</protein>
<evidence type="ECO:0000256" key="1">
    <source>
        <dbReference type="ARBA" id="ARBA00001947"/>
    </source>
</evidence>
<gene>
    <name evidence="13" type="ORF">UPYG_G00072870</name>
</gene>
<dbReference type="InterPro" id="IPR003146">
    <property type="entry name" value="M14A_act_pep"/>
</dbReference>
<comment type="cofactor">
    <cofactor evidence="1">
        <name>Zn(2+)</name>
        <dbReference type="ChEBI" id="CHEBI:29105"/>
    </cofactor>
</comment>
<dbReference type="Pfam" id="PF02244">
    <property type="entry name" value="Propep_M14"/>
    <property type="match status" value="1"/>
</dbReference>
<keyword evidence="11" id="KW-0812">Transmembrane</keyword>